<dbReference type="SUPFAM" id="SSF46689">
    <property type="entry name" value="Homeodomain-like"/>
    <property type="match status" value="1"/>
</dbReference>
<dbReference type="EMBL" id="LQNU01000119">
    <property type="protein sequence ID" value="KZE72665.1"/>
    <property type="molecule type" value="Genomic_DNA"/>
</dbReference>
<dbReference type="InterPro" id="IPR055247">
    <property type="entry name" value="InsJ-like_HTH"/>
</dbReference>
<accession>A0A161S243</accession>
<dbReference type="Gene3D" id="1.10.10.10">
    <property type="entry name" value="Winged helix-like DNA-binding domain superfamily/Winged helix DNA-binding domain"/>
    <property type="match status" value="1"/>
</dbReference>
<dbReference type="Pfam" id="PF13518">
    <property type="entry name" value="HTH_28"/>
    <property type="match status" value="1"/>
</dbReference>
<comment type="caution">
    <text evidence="3">The sequence shown here is derived from an EMBL/GenBank/DDBJ whole genome shotgun (WGS) entry which is preliminary data.</text>
</comment>
<keyword evidence="4" id="KW-1185">Reference proteome</keyword>
<evidence type="ECO:0000313" key="3">
    <source>
        <dbReference type="EMBL" id="KZE72665.1"/>
    </source>
</evidence>
<sequence>MSTTYIKRTQKDYTLNFKLQLVQEIERGELSLSEAKLKYGIQGDSTIRKWLQKYGNFDWENKTHRPMGKTPEQKLLEQEAQIRLLEKQIKQLQAEKHFAEQKAVIFDMMINIAEKECKIDIRKNIETAQSKSIQNKKKNL</sequence>
<dbReference type="RefSeq" id="WP_038987609.1">
    <property type="nucleotide sequence ID" value="NZ_JACAJP010000045.1"/>
</dbReference>
<evidence type="ECO:0000259" key="2">
    <source>
        <dbReference type="Pfam" id="PF13518"/>
    </source>
</evidence>
<evidence type="ECO:0000313" key="4">
    <source>
        <dbReference type="Proteomes" id="UP000076630"/>
    </source>
</evidence>
<dbReference type="Proteomes" id="UP000076630">
    <property type="component" value="Unassembled WGS sequence"/>
</dbReference>
<organism evidence="3 4">
    <name type="scientific">Myroides marinus</name>
    <dbReference type="NCBI Taxonomy" id="703342"/>
    <lineage>
        <taxon>Bacteria</taxon>
        <taxon>Pseudomonadati</taxon>
        <taxon>Bacteroidota</taxon>
        <taxon>Flavobacteriia</taxon>
        <taxon>Flavobacteriales</taxon>
        <taxon>Flavobacteriaceae</taxon>
        <taxon>Myroides</taxon>
    </lineage>
</organism>
<dbReference type="AlphaFoldDB" id="A0A161S243"/>
<feature type="domain" description="Insertion element IS150 protein InsJ-like helix-turn-helix" evidence="2">
    <location>
        <begin position="17"/>
        <end position="68"/>
    </location>
</feature>
<name>A0A161S243_9FLAO</name>
<dbReference type="InterPro" id="IPR009057">
    <property type="entry name" value="Homeodomain-like_sf"/>
</dbReference>
<reference evidence="3 4" key="1">
    <citation type="submission" date="2016-01" db="EMBL/GenBank/DDBJ databases">
        <title>Whole genome sequencing of Myroides marinus L41.</title>
        <authorList>
            <person name="Hong K.W."/>
        </authorList>
    </citation>
    <scope>NUCLEOTIDE SEQUENCE [LARGE SCALE GENOMIC DNA]</scope>
    <source>
        <strain evidence="3 4">L41</strain>
    </source>
</reference>
<gene>
    <name evidence="3" type="ORF">AV926_18515</name>
</gene>
<keyword evidence="1" id="KW-0175">Coiled coil</keyword>
<feature type="coiled-coil region" evidence="1">
    <location>
        <begin position="75"/>
        <end position="102"/>
    </location>
</feature>
<dbReference type="InterPro" id="IPR036388">
    <property type="entry name" value="WH-like_DNA-bd_sf"/>
</dbReference>
<evidence type="ECO:0000256" key="1">
    <source>
        <dbReference type="SAM" id="Coils"/>
    </source>
</evidence>
<proteinExistence type="predicted"/>
<protein>
    <submittedName>
        <fullName evidence="3">Transposase</fullName>
    </submittedName>
</protein>